<organism evidence="3 4">
    <name type="scientific">Metarhizium rileyi (strain RCEF 4871)</name>
    <name type="common">Nomuraea rileyi</name>
    <dbReference type="NCBI Taxonomy" id="1649241"/>
    <lineage>
        <taxon>Eukaryota</taxon>
        <taxon>Fungi</taxon>
        <taxon>Dikarya</taxon>
        <taxon>Ascomycota</taxon>
        <taxon>Pezizomycotina</taxon>
        <taxon>Sordariomycetes</taxon>
        <taxon>Hypocreomycetidae</taxon>
        <taxon>Hypocreales</taxon>
        <taxon>Clavicipitaceae</taxon>
        <taxon>Metarhizium</taxon>
    </lineage>
</organism>
<dbReference type="Gene3D" id="1.20.5.170">
    <property type="match status" value="1"/>
</dbReference>
<dbReference type="GO" id="GO:0003700">
    <property type="term" value="F:DNA-binding transcription factor activity"/>
    <property type="evidence" value="ECO:0007669"/>
    <property type="project" value="InterPro"/>
</dbReference>
<dbReference type="SMART" id="SM00338">
    <property type="entry name" value="BRLZ"/>
    <property type="match status" value="1"/>
</dbReference>
<dbReference type="STRING" id="1081105.A0A166VSJ6"/>
<dbReference type="OrthoDB" id="295274at2759"/>
<dbReference type="CDD" id="cd14687">
    <property type="entry name" value="bZIP_ATF2"/>
    <property type="match status" value="1"/>
</dbReference>
<comment type="caution">
    <text evidence="3">The sequence shown here is derived from an EMBL/GenBank/DDBJ whole genome shotgun (WGS) entry which is preliminary data.</text>
</comment>
<feature type="domain" description="BZIP" evidence="2">
    <location>
        <begin position="151"/>
        <end position="219"/>
    </location>
</feature>
<dbReference type="SUPFAM" id="SSF57959">
    <property type="entry name" value="Leucine zipper domain"/>
    <property type="match status" value="1"/>
</dbReference>
<feature type="compositionally biased region" description="Polar residues" evidence="1">
    <location>
        <begin position="107"/>
        <end position="126"/>
    </location>
</feature>
<reference evidence="3 4" key="1">
    <citation type="journal article" date="2016" name="Genome Biol. Evol.">
        <title>Divergent and convergent evolution of fungal pathogenicity.</title>
        <authorList>
            <person name="Shang Y."/>
            <person name="Xiao G."/>
            <person name="Zheng P."/>
            <person name="Cen K."/>
            <person name="Zhan S."/>
            <person name="Wang C."/>
        </authorList>
    </citation>
    <scope>NUCLEOTIDE SEQUENCE [LARGE SCALE GENOMIC DNA]</scope>
    <source>
        <strain evidence="3 4">RCEF 4871</strain>
    </source>
</reference>
<dbReference type="AlphaFoldDB" id="A0A166VSJ6"/>
<accession>A0A166VSJ6</accession>
<sequence length="253" mass="28021">MAIPDTYFDIGQGLDPTNAEFLPPCADGYAEVDLETSFPFFLAIVPGLLAETSQNLGGNGLNYDPNAPASQVRGRFPTVAAQQELTSDPTYGIVPIDVPLWAAQSSKSHQNSLGNNEAGSQSTRTVEQPKCKTGGSKRQHEQMSHVASPRKMSSKRRADTSAGIERNRVSAVEFRRKTKEWERSLENKKNLLQAKHHALTAEYTTLLRETLKLKNEVISHARCHDGRVDDWISREASAFVRRLSTTEHGLPHN</sequence>
<proteinExistence type="predicted"/>
<evidence type="ECO:0000259" key="2">
    <source>
        <dbReference type="SMART" id="SM00338"/>
    </source>
</evidence>
<name>A0A166VSJ6_METRR</name>
<dbReference type="InterPro" id="IPR004827">
    <property type="entry name" value="bZIP"/>
</dbReference>
<evidence type="ECO:0000256" key="1">
    <source>
        <dbReference type="SAM" id="MobiDB-lite"/>
    </source>
</evidence>
<gene>
    <name evidence="3" type="ORF">NOR_08728</name>
</gene>
<evidence type="ECO:0000313" key="3">
    <source>
        <dbReference type="EMBL" id="OAA33988.1"/>
    </source>
</evidence>
<evidence type="ECO:0000313" key="4">
    <source>
        <dbReference type="Proteomes" id="UP000243498"/>
    </source>
</evidence>
<dbReference type="InterPro" id="IPR046347">
    <property type="entry name" value="bZIP_sf"/>
</dbReference>
<protein>
    <submittedName>
        <fullName evidence="3">Activating transcription factor 7a</fullName>
    </submittedName>
</protein>
<dbReference type="Proteomes" id="UP000243498">
    <property type="component" value="Unassembled WGS sequence"/>
</dbReference>
<dbReference type="EMBL" id="AZHC01000069">
    <property type="protein sequence ID" value="OAA33988.1"/>
    <property type="molecule type" value="Genomic_DNA"/>
</dbReference>
<keyword evidence="4" id="KW-1185">Reference proteome</keyword>
<feature type="region of interest" description="Disordered" evidence="1">
    <location>
        <begin position="107"/>
        <end position="163"/>
    </location>
</feature>